<keyword evidence="2" id="KW-1185">Reference proteome</keyword>
<dbReference type="AlphaFoldDB" id="A0A1H8E780"/>
<dbReference type="RefSeq" id="WP_180366687.1">
    <property type="nucleotide sequence ID" value="NZ_CAUWDX010000007.1"/>
</dbReference>
<gene>
    <name evidence="1" type="ORF">SAMN05216454_10117</name>
</gene>
<reference evidence="1 2" key="1">
    <citation type="submission" date="2016-10" db="EMBL/GenBank/DDBJ databases">
        <authorList>
            <person name="de Groot N.N."/>
        </authorList>
    </citation>
    <scope>NUCLEOTIDE SEQUENCE [LARGE SCALE GENOMIC DNA]</scope>
    <source>
        <strain evidence="1 2">Calf135</strain>
    </source>
</reference>
<proteinExistence type="predicted"/>
<accession>A0A1H8E780</accession>
<name>A0A1H8E780_9FIRM</name>
<dbReference type="EMBL" id="FODF01000001">
    <property type="protein sequence ID" value="SEN15293.1"/>
    <property type="molecule type" value="Genomic_DNA"/>
</dbReference>
<organism evidence="1 2">
    <name type="scientific">Peptostreptococcus russellii</name>
    <dbReference type="NCBI Taxonomy" id="215200"/>
    <lineage>
        <taxon>Bacteria</taxon>
        <taxon>Bacillati</taxon>
        <taxon>Bacillota</taxon>
        <taxon>Clostridia</taxon>
        <taxon>Peptostreptococcales</taxon>
        <taxon>Peptostreptococcaceae</taxon>
        <taxon>Peptostreptococcus</taxon>
    </lineage>
</organism>
<dbReference type="STRING" id="215200.SAMN05216454_10117"/>
<evidence type="ECO:0000313" key="2">
    <source>
        <dbReference type="Proteomes" id="UP000199512"/>
    </source>
</evidence>
<sequence length="45" mass="5425">MLISDIMNKEYRLCDFNEREKSVIYREIDLDTLLLEGAEENEIME</sequence>
<protein>
    <submittedName>
        <fullName evidence="1">Uncharacterized protein</fullName>
    </submittedName>
</protein>
<dbReference type="Proteomes" id="UP000199512">
    <property type="component" value="Unassembled WGS sequence"/>
</dbReference>
<evidence type="ECO:0000313" key="1">
    <source>
        <dbReference type="EMBL" id="SEN15293.1"/>
    </source>
</evidence>